<organism evidence="2 3">
    <name type="scientific">Ciona savignyi</name>
    <name type="common">Pacific transparent sea squirt</name>
    <dbReference type="NCBI Taxonomy" id="51511"/>
    <lineage>
        <taxon>Eukaryota</taxon>
        <taxon>Metazoa</taxon>
        <taxon>Chordata</taxon>
        <taxon>Tunicata</taxon>
        <taxon>Ascidiacea</taxon>
        <taxon>Phlebobranchia</taxon>
        <taxon>Cionidae</taxon>
        <taxon>Ciona</taxon>
    </lineage>
</organism>
<dbReference type="STRING" id="51511.ENSCSAVP00000011586"/>
<dbReference type="InterPro" id="IPR028565">
    <property type="entry name" value="MHD"/>
</dbReference>
<name>H2Z1X4_CIOSA</name>
<accession>H2Z1X4</accession>
<feature type="domain" description="MHD" evidence="1">
    <location>
        <begin position="1"/>
        <end position="153"/>
    </location>
</feature>
<protein>
    <recommendedName>
        <fullName evidence="1">MHD domain-containing protein</fullName>
    </recommendedName>
</protein>
<keyword evidence="3" id="KW-1185">Reference proteome</keyword>
<reference evidence="2" key="3">
    <citation type="submission" date="2025-09" db="UniProtKB">
        <authorList>
            <consortium name="Ensembl"/>
        </authorList>
    </citation>
    <scope>IDENTIFICATION</scope>
</reference>
<dbReference type="PROSITE" id="PS51072">
    <property type="entry name" value="MHD"/>
    <property type="match status" value="1"/>
</dbReference>
<dbReference type="Proteomes" id="UP000007875">
    <property type="component" value="Unassembled WGS sequence"/>
</dbReference>
<dbReference type="PANTHER" id="PTHR10529">
    <property type="entry name" value="AP COMPLEX SUBUNIT MU"/>
    <property type="match status" value="1"/>
</dbReference>
<dbReference type="AlphaFoldDB" id="H2Z1X4"/>
<dbReference type="HOGENOM" id="CLU_1717311_0_0_1"/>
<sequence>MEVHKCSAPPGYNKESASLSFYPPDACRFQLAKFHCSYNEASLPIIVKVTAVVKHRNINVRCILRSSGTHSSNKDPLTQVPCEDLSIRLPIPHQWVGAFRRTGRFRIRSIHAKRVLKRSSAHDASSLGNAHMEASVGSAKYEAAYRAIVWRLP</sequence>
<reference evidence="2" key="2">
    <citation type="submission" date="2025-08" db="UniProtKB">
        <authorList>
            <consortium name="Ensembl"/>
        </authorList>
    </citation>
    <scope>IDENTIFICATION</scope>
</reference>
<evidence type="ECO:0000259" key="1">
    <source>
        <dbReference type="PROSITE" id="PS51072"/>
    </source>
</evidence>
<dbReference type="GeneTree" id="ENSGT00940000168142"/>
<dbReference type="InParanoid" id="H2Z1X4"/>
<dbReference type="eggNOG" id="KOG2677">
    <property type="taxonomic scope" value="Eukaryota"/>
</dbReference>
<dbReference type="SUPFAM" id="SSF49447">
    <property type="entry name" value="Second domain of Mu2 adaptin subunit (ap50) of ap2 adaptor"/>
    <property type="match status" value="1"/>
</dbReference>
<dbReference type="InterPro" id="IPR036168">
    <property type="entry name" value="AP2_Mu_C_sf"/>
</dbReference>
<dbReference type="InterPro" id="IPR050431">
    <property type="entry name" value="Adaptor_comp_med_subunit"/>
</dbReference>
<dbReference type="Ensembl" id="ENSCSAVT00000011720.1">
    <property type="protein sequence ID" value="ENSCSAVP00000011586.1"/>
    <property type="gene ID" value="ENSCSAVG00000006796.1"/>
</dbReference>
<evidence type="ECO:0000313" key="2">
    <source>
        <dbReference type="Ensembl" id="ENSCSAVP00000011586.1"/>
    </source>
</evidence>
<proteinExistence type="predicted"/>
<dbReference type="Pfam" id="PF00928">
    <property type="entry name" value="Adap_comp_sub"/>
    <property type="match status" value="1"/>
</dbReference>
<evidence type="ECO:0000313" key="3">
    <source>
        <dbReference type="Proteomes" id="UP000007875"/>
    </source>
</evidence>
<reference evidence="3" key="1">
    <citation type="submission" date="2003-08" db="EMBL/GenBank/DDBJ databases">
        <authorList>
            <person name="Birren B."/>
            <person name="Nusbaum C."/>
            <person name="Abebe A."/>
            <person name="Abouelleil A."/>
            <person name="Adekoya E."/>
            <person name="Ait-zahra M."/>
            <person name="Allen N."/>
            <person name="Allen T."/>
            <person name="An P."/>
            <person name="Anderson M."/>
            <person name="Anderson S."/>
            <person name="Arachchi H."/>
            <person name="Armbruster J."/>
            <person name="Bachantsang P."/>
            <person name="Baldwin J."/>
            <person name="Barry A."/>
            <person name="Bayul T."/>
            <person name="Blitshsteyn B."/>
            <person name="Bloom T."/>
            <person name="Blye J."/>
            <person name="Boguslavskiy L."/>
            <person name="Borowsky M."/>
            <person name="Boukhgalter B."/>
            <person name="Brunache A."/>
            <person name="Butler J."/>
            <person name="Calixte N."/>
            <person name="Calvo S."/>
            <person name="Camarata J."/>
            <person name="Campo K."/>
            <person name="Chang J."/>
            <person name="Cheshatsang Y."/>
            <person name="Citroen M."/>
            <person name="Collymore A."/>
            <person name="Considine T."/>
            <person name="Cook A."/>
            <person name="Cooke P."/>
            <person name="Corum B."/>
            <person name="Cuomo C."/>
            <person name="David R."/>
            <person name="Dawoe T."/>
            <person name="Degray S."/>
            <person name="Dodge S."/>
            <person name="Dooley K."/>
            <person name="Dorje P."/>
            <person name="Dorjee K."/>
            <person name="Dorris L."/>
            <person name="Duffey N."/>
            <person name="Dupes A."/>
            <person name="Elkins T."/>
            <person name="Engels R."/>
            <person name="Erickson J."/>
            <person name="Farina A."/>
            <person name="Faro S."/>
            <person name="Ferreira P."/>
            <person name="Fischer H."/>
            <person name="Fitzgerald M."/>
            <person name="Foley K."/>
            <person name="Gage D."/>
            <person name="Galagan J."/>
            <person name="Gearin G."/>
            <person name="Gnerre S."/>
            <person name="Gnirke A."/>
            <person name="Goyette A."/>
            <person name="Graham J."/>
            <person name="Grandbois E."/>
            <person name="Gyaltsen K."/>
            <person name="Hafez N."/>
            <person name="Hagopian D."/>
            <person name="Hagos B."/>
            <person name="Hall J."/>
            <person name="Hatcher B."/>
            <person name="Heller A."/>
            <person name="Higgins H."/>
            <person name="Honan T."/>
            <person name="Horn A."/>
            <person name="Houde N."/>
            <person name="Hughes L."/>
            <person name="Hulme W."/>
            <person name="Husby E."/>
            <person name="Iliev I."/>
            <person name="Jaffe D."/>
            <person name="Jones C."/>
            <person name="Kamal M."/>
            <person name="Kamat A."/>
            <person name="Kamvysselis M."/>
            <person name="Karlsson E."/>
            <person name="Kells C."/>
            <person name="Kieu A."/>
            <person name="Kisner P."/>
            <person name="Kodira C."/>
            <person name="Kulbokas E."/>
            <person name="Labutti K."/>
            <person name="Lama D."/>
            <person name="Landers T."/>
            <person name="Leger J."/>
            <person name="Levine S."/>
            <person name="Lewis D."/>
            <person name="Lewis T."/>
            <person name="Lindblad-toh K."/>
            <person name="Liu X."/>
            <person name="Lokyitsang T."/>
            <person name="Lokyitsang Y."/>
            <person name="Lucien O."/>
            <person name="Lui A."/>
            <person name="Ma L.J."/>
            <person name="Mabbitt R."/>
            <person name="Macdonald J."/>
            <person name="Maclean C."/>
            <person name="Major J."/>
            <person name="Manning J."/>
            <person name="Marabella R."/>
            <person name="Maru K."/>
            <person name="Matthews C."/>
            <person name="Mauceli E."/>
            <person name="Mccarthy M."/>
            <person name="Mcdonough S."/>
            <person name="Mcghee T."/>
            <person name="Meldrim J."/>
            <person name="Meneus L."/>
            <person name="Mesirov J."/>
            <person name="Mihalev A."/>
            <person name="Mihova T."/>
            <person name="Mikkelsen T."/>
            <person name="Mlenga V."/>
            <person name="Moru K."/>
            <person name="Mozes J."/>
            <person name="Mulrain L."/>
            <person name="Munson G."/>
            <person name="Naylor J."/>
            <person name="Newes C."/>
            <person name="Nguyen C."/>
            <person name="Nguyen N."/>
            <person name="Nguyen T."/>
            <person name="Nicol R."/>
            <person name="Nielsen C."/>
            <person name="Nizzari M."/>
            <person name="Norbu C."/>
            <person name="Norbu N."/>
            <person name="O'donnell P."/>
            <person name="Okoawo O."/>
            <person name="O'leary S."/>
            <person name="Omotosho B."/>
            <person name="O'neill K."/>
            <person name="Osman S."/>
            <person name="Parker S."/>
            <person name="Perrin D."/>
            <person name="Phunkhang P."/>
            <person name="Piqani B."/>
            <person name="Purcell S."/>
            <person name="Rachupka T."/>
            <person name="Ramasamy U."/>
            <person name="Rameau R."/>
            <person name="Ray V."/>
            <person name="Raymond C."/>
            <person name="Retta R."/>
            <person name="Richardson S."/>
            <person name="Rise C."/>
            <person name="Rodriguez J."/>
            <person name="Rogers J."/>
            <person name="Rogov P."/>
            <person name="Rutman M."/>
            <person name="Schupbach R."/>
            <person name="Seaman C."/>
            <person name="Settipalli S."/>
            <person name="Sharpe T."/>
            <person name="Sheridan J."/>
            <person name="Sherpa N."/>
            <person name="Shi J."/>
            <person name="Smirnov S."/>
            <person name="Smith C."/>
            <person name="Sougnez C."/>
            <person name="Spencer B."/>
            <person name="Stalker J."/>
            <person name="Stange-thomann N."/>
            <person name="Stavropoulos S."/>
            <person name="Stetson K."/>
            <person name="Stone C."/>
            <person name="Stone S."/>
            <person name="Stubbs M."/>
            <person name="Talamas J."/>
            <person name="Tchuinga P."/>
            <person name="Tenzing P."/>
            <person name="Tesfaye S."/>
            <person name="Theodore J."/>
            <person name="Thoulutsang Y."/>
            <person name="Topham K."/>
            <person name="Towey S."/>
            <person name="Tsamla T."/>
            <person name="Tsomo N."/>
            <person name="Vallee D."/>
            <person name="Vassiliev H."/>
            <person name="Venkataraman V."/>
            <person name="Vinson J."/>
            <person name="Vo A."/>
            <person name="Wade C."/>
            <person name="Wang S."/>
            <person name="Wangchuk T."/>
            <person name="Wangdi T."/>
            <person name="Whittaker C."/>
            <person name="Wilkinson J."/>
            <person name="Wu Y."/>
            <person name="Wyman D."/>
            <person name="Yadav S."/>
            <person name="Yang S."/>
            <person name="Yang X."/>
            <person name="Yeager S."/>
            <person name="Yee E."/>
            <person name="Young G."/>
            <person name="Zainoun J."/>
            <person name="Zembeck L."/>
            <person name="Zimmer A."/>
            <person name="Zody M."/>
            <person name="Lander E."/>
        </authorList>
    </citation>
    <scope>NUCLEOTIDE SEQUENCE [LARGE SCALE GENOMIC DNA]</scope>
</reference>